<keyword evidence="2" id="KW-1185">Reference proteome</keyword>
<evidence type="ECO:0000313" key="1">
    <source>
        <dbReference type="EMBL" id="OIJ85640.1"/>
    </source>
</evidence>
<reference evidence="1 2" key="1">
    <citation type="submission" date="2016-10" db="EMBL/GenBank/DDBJ databases">
        <title>Genome sequence of Streptomyces sp. MUSC 93.</title>
        <authorList>
            <person name="Lee L.-H."/>
            <person name="Ser H.-L."/>
            <person name="Law J.W.-F."/>
        </authorList>
    </citation>
    <scope>NUCLEOTIDE SEQUENCE [LARGE SCALE GENOMIC DNA]</scope>
    <source>
        <strain evidence="1 2">MUSC 93</strain>
    </source>
</reference>
<dbReference type="AlphaFoldDB" id="A0A1S2NVZ4"/>
<dbReference type="Proteomes" id="UP000179935">
    <property type="component" value="Unassembled WGS sequence"/>
</dbReference>
<proteinExistence type="predicted"/>
<evidence type="ECO:0000313" key="2">
    <source>
        <dbReference type="Proteomes" id="UP000179935"/>
    </source>
</evidence>
<dbReference type="STRING" id="1428652.BIV24_27860"/>
<sequence length="60" mass="6629">MYHTTHRITAAGLGEPVILWIAPAPERQSVSARELLRNEYTTVPYLSSISDLVPHVLAAD</sequence>
<protein>
    <submittedName>
        <fullName evidence="1">Uncharacterized protein</fullName>
    </submittedName>
</protein>
<comment type="caution">
    <text evidence="1">The sequence shown here is derived from an EMBL/GenBank/DDBJ whole genome shotgun (WGS) entry which is preliminary data.</text>
</comment>
<gene>
    <name evidence="1" type="ORF">BIV24_27860</name>
</gene>
<dbReference type="RefSeq" id="WP_071369235.1">
    <property type="nucleotide sequence ID" value="NZ_MLYP01000085.1"/>
</dbReference>
<accession>A0A1S2NVZ4</accession>
<dbReference type="EMBL" id="MLYP01000085">
    <property type="protein sequence ID" value="OIJ85640.1"/>
    <property type="molecule type" value="Genomic_DNA"/>
</dbReference>
<dbReference type="OrthoDB" id="5490445at2"/>
<organism evidence="1 2">
    <name type="scientific">Streptomyces colonosanans</name>
    <dbReference type="NCBI Taxonomy" id="1428652"/>
    <lineage>
        <taxon>Bacteria</taxon>
        <taxon>Bacillati</taxon>
        <taxon>Actinomycetota</taxon>
        <taxon>Actinomycetes</taxon>
        <taxon>Kitasatosporales</taxon>
        <taxon>Streptomycetaceae</taxon>
        <taxon>Streptomyces</taxon>
    </lineage>
</organism>
<name>A0A1S2NVZ4_9ACTN</name>